<name>A0A268AAQ4_9BACI</name>
<dbReference type="Gene3D" id="3.40.630.30">
    <property type="match status" value="1"/>
</dbReference>
<dbReference type="EMBL" id="NPBV01000017">
    <property type="protein sequence ID" value="PAD21204.1"/>
    <property type="molecule type" value="Genomic_DNA"/>
</dbReference>
<dbReference type="PANTHER" id="PTHR43792">
    <property type="entry name" value="GNAT FAMILY, PUTATIVE (AFU_ORTHOLOGUE AFUA_3G00765)-RELATED-RELATED"/>
    <property type="match status" value="1"/>
</dbReference>
<protein>
    <submittedName>
        <fullName evidence="5">RimJ/RimL family protein N-acetyltransferase</fullName>
    </submittedName>
</protein>
<proteinExistence type="inferred from homology"/>
<dbReference type="Pfam" id="PF13302">
    <property type="entry name" value="Acetyltransf_3"/>
    <property type="match status" value="1"/>
</dbReference>
<evidence type="ECO:0000259" key="4">
    <source>
        <dbReference type="PROSITE" id="PS51186"/>
    </source>
</evidence>
<dbReference type="PANTHER" id="PTHR43792:SF8">
    <property type="entry name" value="[RIBOSOMAL PROTEIN US5]-ALANINE N-ACETYLTRANSFERASE"/>
    <property type="match status" value="1"/>
</dbReference>
<evidence type="ECO:0000256" key="2">
    <source>
        <dbReference type="ARBA" id="ARBA00023315"/>
    </source>
</evidence>
<dbReference type="GO" id="GO:0005737">
    <property type="term" value="C:cytoplasm"/>
    <property type="evidence" value="ECO:0007669"/>
    <property type="project" value="TreeGrafter"/>
</dbReference>
<gene>
    <name evidence="5" type="ORF">CHH64_09725</name>
</gene>
<evidence type="ECO:0000256" key="1">
    <source>
        <dbReference type="ARBA" id="ARBA00022679"/>
    </source>
</evidence>
<keyword evidence="1 5" id="KW-0808">Transferase</keyword>
<dbReference type="GO" id="GO:0008999">
    <property type="term" value="F:protein-N-terminal-alanine acetyltransferase activity"/>
    <property type="evidence" value="ECO:0007669"/>
    <property type="project" value="TreeGrafter"/>
</dbReference>
<dbReference type="InterPro" id="IPR000182">
    <property type="entry name" value="GNAT_dom"/>
</dbReference>
<organism evidence="5 6">
    <name type="scientific">Terribacillus saccharophilus</name>
    <dbReference type="NCBI Taxonomy" id="361277"/>
    <lineage>
        <taxon>Bacteria</taxon>
        <taxon>Bacillati</taxon>
        <taxon>Bacillota</taxon>
        <taxon>Bacilli</taxon>
        <taxon>Bacillales</taxon>
        <taxon>Bacillaceae</taxon>
        <taxon>Terribacillus</taxon>
    </lineage>
</organism>
<dbReference type="SUPFAM" id="SSF55729">
    <property type="entry name" value="Acyl-CoA N-acyltransferases (Nat)"/>
    <property type="match status" value="1"/>
</dbReference>
<evidence type="ECO:0000313" key="6">
    <source>
        <dbReference type="Proteomes" id="UP000216013"/>
    </source>
</evidence>
<accession>A0A268AAQ4</accession>
<keyword evidence="2" id="KW-0012">Acyltransferase</keyword>
<feature type="domain" description="N-acetyltransferase" evidence="4">
    <location>
        <begin position="28"/>
        <end position="192"/>
    </location>
</feature>
<dbReference type="AlphaFoldDB" id="A0A268AAQ4"/>
<dbReference type="InterPro" id="IPR051531">
    <property type="entry name" value="N-acetyltransferase"/>
</dbReference>
<dbReference type="Proteomes" id="UP000216013">
    <property type="component" value="Unassembled WGS sequence"/>
</dbReference>
<evidence type="ECO:0000313" key="5">
    <source>
        <dbReference type="EMBL" id="PAD21204.1"/>
    </source>
</evidence>
<sequence>MLTLSEVRIPRSGGELEFGARKGETVVIEVRLIKEQDAEYLLSLELRNMEFFQLYTGKRDEHFYTLDGQRERIERAIASAAEDTGYYFVILLNGNIIGIIMLSEVVRWNLQSSWIGYFLDKEQNGKGYMTEAVRQVVAIAFDELEFHRLEAGVMPHNIGSIKVLLKAGFHKEGIAKQNVKINGKWQDHQTLAIINPRDLM</sequence>
<dbReference type="InterPro" id="IPR016181">
    <property type="entry name" value="Acyl_CoA_acyltransferase"/>
</dbReference>
<dbReference type="PROSITE" id="PS51186">
    <property type="entry name" value="GNAT"/>
    <property type="match status" value="1"/>
</dbReference>
<reference evidence="5 6" key="1">
    <citation type="submission" date="2017-07" db="EMBL/GenBank/DDBJ databases">
        <title>Isolation and whole genome analysis of endospore-forming bacteria from heroin.</title>
        <authorList>
            <person name="Kalinowski J."/>
            <person name="Ahrens B."/>
            <person name="Al-Dilaimi A."/>
            <person name="Winkler A."/>
            <person name="Wibberg D."/>
            <person name="Schleenbecker U."/>
            <person name="Ruckert C."/>
            <person name="Wolfel R."/>
            <person name="Grass G."/>
        </authorList>
    </citation>
    <scope>NUCLEOTIDE SEQUENCE [LARGE SCALE GENOMIC DNA]</scope>
    <source>
        <strain evidence="5 6">7528</strain>
    </source>
</reference>
<comment type="similarity">
    <text evidence="3">Belongs to the acetyltransferase family. RimJ subfamily.</text>
</comment>
<evidence type="ECO:0000256" key="3">
    <source>
        <dbReference type="ARBA" id="ARBA00038502"/>
    </source>
</evidence>
<comment type="caution">
    <text evidence="5">The sequence shown here is derived from an EMBL/GenBank/DDBJ whole genome shotgun (WGS) entry which is preliminary data.</text>
</comment>